<dbReference type="PANTHER" id="PTHR36039">
    <property type="match status" value="1"/>
</dbReference>
<keyword evidence="1" id="KW-0436">Ligase</keyword>
<dbReference type="PANTHER" id="PTHR36039:SF2">
    <property type="entry name" value="RNA LIGASE_CYCLIC NUCLEOTIDE PHOSPHODIESTERASE FAMILY PROTEIN"/>
    <property type="match status" value="1"/>
</dbReference>
<dbReference type="InterPro" id="IPR009097">
    <property type="entry name" value="Cyclic_Pdiesterase"/>
</dbReference>
<evidence type="ECO:0000313" key="2">
    <source>
        <dbReference type="Proteomes" id="UP000318939"/>
    </source>
</evidence>
<sequence length="173" mass="19866">MAYGISVKSCNATAVEIKKLWNEARTFEPSASMQELGYPPHLTLAVLTQWPVDISTIMTAVFSTQEKLSITFDAVKYFDNDPMVLWAKPRPDQVLSRLHERLHDHLDPLTCHEHYRVGQWVPHCSLAIKVPQSAKPAAIEWAKTRRLAFTVEFDLADFVRFPPVVVYEELRLF</sequence>
<evidence type="ECO:0000313" key="1">
    <source>
        <dbReference type="EMBL" id="WFS26224.1"/>
    </source>
</evidence>
<keyword evidence="1" id="KW-0614">Plasmid</keyword>
<proteinExistence type="predicted"/>
<dbReference type="GO" id="GO:0016874">
    <property type="term" value="F:ligase activity"/>
    <property type="evidence" value="ECO:0007669"/>
    <property type="project" value="UniProtKB-KW"/>
</dbReference>
<protein>
    <submittedName>
        <fullName evidence="1">2'-5' RNA ligase family protein</fullName>
    </submittedName>
</protein>
<accession>A0ABY8ITV3</accession>
<name>A0ABY8ITV3_9HYPH</name>
<dbReference type="SUPFAM" id="SSF55144">
    <property type="entry name" value="LigT-like"/>
    <property type="match status" value="1"/>
</dbReference>
<reference evidence="1" key="2">
    <citation type="journal article" date="2023" name="MicrobiologyOpen">
        <title>Genomics of the tumorigenes clade of the family Rhizobiaceae and description of Rhizobium rhododendri sp. nov.</title>
        <authorList>
            <person name="Kuzmanovic N."/>
            <person name="diCenzo G.C."/>
            <person name="Bunk B."/>
            <person name="Sproeer C."/>
            <person name="Fruehling A."/>
            <person name="Neumann-Schaal M."/>
            <person name="Overmann J."/>
            <person name="Smalla K."/>
        </authorList>
    </citation>
    <scope>NUCLEOTIDE SEQUENCE</scope>
    <source>
        <strain evidence="1">Rho-6.2</strain>
        <plasmid evidence="1">pTi6.2</plasmid>
    </source>
</reference>
<dbReference type="EMBL" id="CP117269">
    <property type="protein sequence ID" value="WFS26224.1"/>
    <property type="molecule type" value="Genomic_DNA"/>
</dbReference>
<organism evidence="1 2">
    <name type="scientific">Rhizobium rhododendri</name>
    <dbReference type="NCBI Taxonomy" id="2506430"/>
    <lineage>
        <taxon>Bacteria</taxon>
        <taxon>Pseudomonadati</taxon>
        <taxon>Pseudomonadota</taxon>
        <taxon>Alphaproteobacteria</taxon>
        <taxon>Hyphomicrobiales</taxon>
        <taxon>Rhizobiaceae</taxon>
        <taxon>Rhizobium/Agrobacterium group</taxon>
        <taxon>Rhizobium</taxon>
    </lineage>
</organism>
<dbReference type="Pfam" id="PF13563">
    <property type="entry name" value="2_5_RNA_ligase2"/>
    <property type="match status" value="1"/>
</dbReference>
<gene>
    <name evidence="1" type="ORF">PR018_26505</name>
</gene>
<keyword evidence="2" id="KW-1185">Reference proteome</keyword>
<reference evidence="1" key="1">
    <citation type="journal article" date="2019" name="Phytopathology">
        <title>A Novel Group of Rhizobium tumorigenes-Like Agrobacteria Associated with Crown Gall Disease of Rhododendron and Blueberry.</title>
        <authorList>
            <person name="Kuzmanovic N."/>
            <person name="Behrens P."/>
            <person name="Idczak E."/>
            <person name="Wagner S."/>
            <person name="Gotz M."/>
            <person name="Sproer C."/>
            <person name="Bunk B."/>
            <person name="Overmann J."/>
            <person name="Smalla K."/>
        </authorList>
    </citation>
    <scope>NUCLEOTIDE SEQUENCE</scope>
    <source>
        <strain evidence="1">Rho-6.2</strain>
    </source>
</reference>
<dbReference type="Gene3D" id="3.90.1140.10">
    <property type="entry name" value="Cyclic phosphodiesterase"/>
    <property type="match status" value="1"/>
</dbReference>
<geneLocation type="plasmid" evidence="1 2">
    <name>pTi6.2</name>
</geneLocation>
<dbReference type="Proteomes" id="UP000318939">
    <property type="component" value="Plasmid pTi6.2"/>
</dbReference>
<dbReference type="RefSeq" id="WP_142832283.1">
    <property type="nucleotide sequence ID" value="NZ_CP117269.1"/>
</dbReference>